<dbReference type="EMBL" id="HF935274">
    <property type="protein sequence ID" value="CCX05839.1"/>
    <property type="molecule type" value="Genomic_DNA"/>
</dbReference>
<dbReference type="Proteomes" id="UP000018144">
    <property type="component" value="Unassembled WGS sequence"/>
</dbReference>
<evidence type="ECO:0000313" key="2">
    <source>
        <dbReference type="Proteomes" id="UP000018144"/>
    </source>
</evidence>
<reference evidence="1 2" key="1">
    <citation type="journal article" date="2013" name="PLoS Genet.">
        <title>The genome and development-dependent transcriptomes of Pyronema confluens: a window into fungal evolution.</title>
        <authorList>
            <person name="Traeger S."/>
            <person name="Altegoer F."/>
            <person name="Freitag M."/>
            <person name="Gabaldon T."/>
            <person name="Kempken F."/>
            <person name="Kumar A."/>
            <person name="Marcet-Houben M."/>
            <person name="Poggeler S."/>
            <person name="Stajich J.E."/>
            <person name="Nowrousian M."/>
        </authorList>
    </citation>
    <scope>NUCLEOTIDE SEQUENCE [LARGE SCALE GENOMIC DNA]</scope>
    <source>
        <strain evidence="2">CBS 100304</strain>
        <tissue evidence="1">Vegetative mycelium</tissue>
    </source>
</reference>
<gene>
    <name evidence="1" type="ORF">PCON_05426</name>
</gene>
<sequence length="40" mass="4207">MVLAIHLKILEATPKATPMVSQTPDTKVRATGCACPGSLR</sequence>
<accession>U4L187</accession>
<protein>
    <submittedName>
        <fullName evidence="1">Uncharacterized protein</fullName>
    </submittedName>
</protein>
<evidence type="ECO:0000313" key="1">
    <source>
        <dbReference type="EMBL" id="CCX05839.1"/>
    </source>
</evidence>
<dbReference type="AlphaFoldDB" id="U4L187"/>
<keyword evidence="2" id="KW-1185">Reference proteome</keyword>
<organism evidence="1 2">
    <name type="scientific">Pyronema omphalodes (strain CBS 100304)</name>
    <name type="common">Pyronema confluens</name>
    <dbReference type="NCBI Taxonomy" id="1076935"/>
    <lineage>
        <taxon>Eukaryota</taxon>
        <taxon>Fungi</taxon>
        <taxon>Dikarya</taxon>
        <taxon>Ascomycota</taxon>
        <taxon>Pezizomycotina</taxon>
        <taxon>Pezizomycetes</taxon>
        <taxon>Pezizales</taxon>
        <taxon>Pyronemataceae</taxon>
        <taxon>Pyronema</taxon>
    </lineage>
</organism>
<proteinExistence type="predicted"/>
<name>U4L187_PYROM</name>